<keyword evidence="10" id="KW-0238">DNA-binding</keyword>
<dbReference type="PRINTS" id="PR01590">
    <property type="entry name" value="HTHFIS"/>
</dbReference>
<dbReference type="GO" id="GO:0000160">
    <property type="term" value="P:phosphorelay signal transduction system"/>
    <property type="evidence" value="ECO:0007669"/>
    <property type="project" value="UniProtKB-KW"/>
</dbReference>
<dbReference type="CDD" id="cd00009">
    <property type="entry name" value="AAA"/>
    <property type="match status" value="1"/>
</dbReference>
<keyword evidence="5 16" id="KW-0597">Phosphoprotein</keyword>
<dbReference type="InterPro" id="IPR002078">
    <property type="entry name" value="Sigma_54_int"/>
</dbReference>
<dbReference type="Pfam" id="PF02954">
    <property type="entry name" value="HTH_8"/>
    <property type="match status" value="1"/>
</dbReference>
<evidence type="ECO:0000256" key="2">
    <source>
        <dbReference type="ARBA" id="ARBA00019059"/>
    </source>
</evidence>
<dbReference type="InterPro" id="IPR009057">
    <property type="entry name" value="Homeodomain-like_sf"/>
</dbReference>
<dbReference type="InterPro" id="IPR058031">
    <property type="entry name" value="AAA_lid_NorR"/>
</dbReference>
<keyword evidence="4" id="KW-0678">Repressor</keyword>
<dbReference type="SMART" id="SM00448">
    <property type="entry name" value="REC"/>
    <property type="match status" value="1"/>
</dbReference>
<dbReference type="EMBL" id="SJPF01000001">
    <property type="protein sequence ID" value="TWT38897.1"/>
    <property type="molecule type" value="Genomic_DNA"/>
</dbReference>
<evidence type="ECO:0000256" key="9">
    <source>
        <dbReference type="ARBA" id="ARBA00023015"/>
    </source>
</evidence>
<dbReference type="PROSITE" id="PS50045">
    <property type="entry name" value="SIGMA54_INTERACT_4"/>
    <property type="match status" value="1"/>
</dbReference>
<dbReference type="GO" id="GO:0043565">
    <property type="term" value="F:sequence-specific DNA binding"/>
    <property type="evidence" value="ECO:0007669"/>
    <property type="project" value="InterPro"/>
</dbReference>
<keyword evidence="7" id="KW-0067">ATP-binding</keyword>
<dbReference type="SUPFAM" id="SSF46689">
    <property type="entry name" value="Homeodomain-like"/>
    <property type="match status" value="1"/>
</dbReference>
<keyword evidence="6" id="KW-0547">Nucleotide-binding</keyword>
<gene>
    <name evidence="19" type="primary">glnG_1</name>
    <name evidence="19" type="ORF">Enr8_05910</name>
</gene>
<evidence type="ECO:0000256" key="5">
    <source>
        <dbReference type="ARBA" id="ARBA00022553"/>
    </source>
</evidence>
<dbReference type="GO" id="GO:0005737">
    <property type="term" value="C:cytoplasm"/>
    <property type="evidence" value="ECO:0007669"/>
    <property type="project" value="UniProtKB-SubCell"/>
</dbReference>
<dbReference type="InterPro" id="IPR001789">
    <property type="entry name" value="Sig_transdc_resp-reg_receiver"/>
</dbReference>
<evidence type="ECO:0000259" key="17">
    <source>
        <dbReference type="PROSITE" id="PS50045"/>
    </source>
</evidence>
<keyword evidence="13" id="KW-0535">Nitrogen fixation</keyword>
<feature type="domain" description="Sigma-54 factor interaction" evidence="17">
    <location>
        <begin position="143"/>
        <end position="372"/>
    </location>
</feature>
<dbReference type="Gene3D" id="3.40.50.2300">
    <property type="match status" value="1"/>
</dbReference>
<dbReference type="Gene3D" id="1.10.8.60">
    <property type="match status" value="1"/>
</dbReference>
<dbReference type="GO" id="GO:0006355">
    <property type="term" value="P:regulation of DNA-templated transcription"/>
    <property type="evidence" value="ECO:0007669"/>
    <property type="project" value="InterPro"/>
</dbReference>
<keyword evidence="9" id="KW-0805">Transcription regulation</keyword>
<keyword evidence="11" id="KW-0010">Activator</keyword>
<evidence type="ECO:0000256" key="16">
    <source>
        <dbReference type="PROSITE-ProRule" id="PRU00169"/>
    </source>
</evidence>
<dbReference type="CDD" id="cd00156">
    <property type="entry name" value="REC"/>
    <property type="match status" value="1"/>
</dbReference>
<dbReference type="PROSITE" id="PS50110">
    <property type="entry name" value="RESPONSE_REGULATORY"/>
    <property type="match status" value="1"/>
</dbReference>
<dbReference type="PANTHER" id="PTHR32071">
    <property type="entry name" value="TRANSCRIPTIONAL REGULATORY PROTEIN"/>
    <property type="match status" value="1"/>
</dbReference>
<dbReference type="PROSITE" id="PS00675">
    <property type="entry name" value="SIGMA54_INTERACT_1"/>
    <property type="match status" value="1"/>
</dbReference>
<keyword evidence="12" id="KW-0804">Transcription</keyword>
<dbReference type="Pfam" id="PF25601">
    <property type="entry name" value="AAA_lid_14"/>
    <property type="match status" value="1"/>
</dbReference>
<evidence type="ECO:0000256" key="7">
    <source>
        <dbReference type="ARBA" id="ARBA00022840"/>
    </source>
</evidence>
<accession>A0A5C5VLJ6</accession>
<dbReference type="InterPro" id="IPR011006">
    <property type="entry name" value="CheY-like_superfamily"/>
</dbReference>
<keyword evidence="3" id="KW-0963">Cytoplasm</keyword>
<feature type="modified residue" description="4-aspartylphosphate" evidence="16">
    <location>
        <position position="52"/>
    </location>
</feature>
<evidence type="ECO:0000256" key="15">
    <source>
        <dbReference type="ARBA" id="ARBA00031910"/>
    </source>
</evidence>
<dbReference type="Gene3D" id="1.10.10.60">
    <property type="entry name" value="Homeodomain-like"/>
    <property type="match status" value="1"/>
</dbReference>
<dbReference type="RefSeq" id="WP_146429117.1">
    <property type="nucleotide sequence ID" value="NZ_SJPF01000001.1"/>
</dbReference>
<sequence length="481" mass="53621">MTQILVVDDDRAVARLVQRCFEGSEVDVLTSQRAAEVIPLIEKHTIDVLLLDIMLPEINGLDLARQIRQIDSKLPIIFVTGRDDSETTIEAMKLGAYDYLVKPLDVGMVQELVERAIENRRLMHEPVVLTSQQAEENESGDLLIGRSPQMLAVYKEVGRVAAQNVNVLVRGESGSGKELIARAIYQHSNRNSEPFLAVNCAALRETLLESELFGHEKGAFTGADSRRIGKFEQCNGGTIFLDEVGDMSLTIQAKVLRLLQDQRLERLGGAETITTDVRIISATNRDLEEMIADGDFRLDLFHRLKSFEIAIPPLRDRDGDLEQLVQYFLKQFNKQLGKEITGLSAESLARLKAYDWPGNIRELQEVLRKSMLMATSTVLAPEWLPPELFGGAAPIRPSGESQGSDEDAFDVFLTQLESRGSENMYAESLEWMEQRLLSFVLDKTAGNQSKAAALLGITRGSLRHKMRALGITVEQVVKGDE</sequence>
<reference evidence="19 20" key="1">
    <citation type="submission" date="2019-02" db="EMBL/GenBank/DDBJ databases">
        <title>Deep-cultivation of Planctomycetes and their phenomic and genomic characterization uncovers novel biology.</title>
        <authorList>
            <person name="Wiegand S."/>
            <person name="Jogler M."/>
            <person name="Boedeker C."/>
            <person name="Pinto D."/>
            <person name="Vollmers J."/>
            <person name="Rivas-Marin E."/>
            <person name="Kohn T."/>
            <person name="Peeters S.H."/>
            <person name="Heuer A."/>
            <person name="Rast P."/>
            <person name="Oberbeckmann S."/>
            <person name="Bunk B."/>
            <person name="Jeske O."/>
            <person name="Meyerdierks A."/>
            <person name="Storesund J.E."/>
            <person name="Kallscheuer N."/>
            <person name="Luecker S."/>
            <person name="Lage O.M."/>
            <person name="Pohl T."/>
            <person name="Merkel B.J."/>
            <person name="Hornburger P."/>
            <person name="Mueller R.-W."/>
            <person name="Bruemmer F."/>
            <person name="Labrenz M."/>
            <person name="Spormann A.M."/>
            <person name="Op Den Camp H."/>
            <person name="Overmann J."/>
            <person name="Amann R."/>
            <person name="Jetten M.S.M."/>
            <person name="Mascher T."/>
            <person name="Medema M.H."/>
            <person name="Devos D.P."/>
            <person name="Kaster A.-K."/>
            <person name="Ovreas L."/>
            <person name="Rohde M."/>
            <person name="Galperin M.Y."/>
            <person name="Jogler C."/>
        </authorList>
    </citation>
    <scope>NUCLEOTIDE SEQUENCE [LARGE SCALE GENOMIC DNA]</scope>
    <source>
        <strain evidence="19 20">Enr8</strain>
    </source>
</reference>
<comment type="subcellular location">
    <subcellularLocation>
        <location evidence="1">Cytoplasm</location>
    </subcellularLocation>
</comment>
<keyword evidence="8" id="KW-0902">Two-component regulatory system</keyword>
<feature type="domain" description="Response regulatory" evidence="18">
    <location>
        <begin position="3"/>
        <end position="117"/>
    </location>
</feature>
<evidence type="ECO:0000256" key="1">
    <source>
        <dbReference type="ARBA" id="ARBA00004496"/>
    </source>
</evidence>
<dbReference type="FunFam" id="3.40.50.300:FF:000006">
    <property type="entry name" value="DNA-binding transcriptional regulator NtrC"/>
    <property type="match status" value="1"/>
</dbReference>
<dbReference type="InterPro" id="IPR002197">
    <property type="entry name" value="HTH_Fis"/>
</dbReference>
<dbReference type="GO" id="GO:0005524">
    <property type="term" value="F:ATP binding"/>
    <property type="evidence" value="ECO:0007669"/>
    <property type="project" value="UniProtKB-KW"/>
</dbReference>
<evidence type="ECO:0000256" key="13">
    <source>
        <dbReference type="ARBA" id="ARBA00023231"/>
    </source>
</evidence>
<dbReference type="SUPFAM" id="SSF52540">
    <property type="entry name" value="P-loop containing nucleoside triphosphate hydrolases"/>
    <property type="match status" value="1"/>
</dbReference>
<dbReference type="OrthoDB" id="9803970at2"/>
<dbReference type="SMART" id="SM00382">
    <property type="entry name" value="AAA"/>
    <property type="match status" value="1"/>
</dbReference>
<evidence type="ECO:0000256" key="10">
    <source>
        <dbReference type="ARBA" id="ARBA00023125"/>
    </source>
</evidence>
<dbReference type="InterPro" id="IPR003593">
    <property type="entry name" value="AAA+_ATPase"/>
</dbReference>
<dbReference type="Pfam" id="PF00158">
    <property type="entry name" value="Sigma54_activat"/>
    <property type="match status" value="1"/>
</dbReference>
<keyword evidence="20" id="KW-1185">Reference proteome</keyword>
<evidence type="ECO:0000313" key="19">
    <source>
        <dbReference type="EMBL" id="TWT38897.1"/>
    </source>
</evidence>
<protein>
    <recommendedName>
        <fullName evidence="2">DNA-binding transcriptional regulator NtrC</fullName>
    </recommendedName>
    <alternativeName>
        <fullName evidence="14">Nitrogen regulation protein NR(I)</fullName>
    </alternativeName>
    <alternativeName>
        <fullName evidence="15">Nitrogen regulator I</fullName>
    </alternativeName>
</protein>
<evidence type="ECO:0000256" key="6">
    <source>
        <dbReference type="ARBA" id="ARBA00022741"/>
    </source>
</evidence>
<evidence type="ECO:0000256" key="3">
    <source>
        <dbReference type="ARBA" id="ARBA00022490"/>
    </source>
</evidence>
<dbReference type="Proteomes" id="UP000318878">
    <property type="component" value="Unassembled WGS sequence"/>
</dbReference>
<dbReference type="Pfam" id="PF00072">
    <property type="entry name" value="Response_reg"/>
    <property type="match status" value="1"/>
</dbReference>
<dbReference type="InterPro" id="IPR027417">
    <property type="entry name" value="P-loop_NTPase"/>
</dbReference>
<name>A0A5C5VLJ6_9BACT</name>
<dbReference type="Gene3D" id="3.40.50.300">
    <property type="entry name" value="P-loop containing nucleotide triphosphate hydrolases"/>
    <property type="match status" value="1"/>
</dbReference>
<dbReference type="InterPro" id="IPR025662">
    <property type="entry name" value="Sigma_54_int_dom_ATP-bd_1"/>
</dbReference>
<evidence type="ECO:0000313" key="20">
    <source>
        <dbReference type="Proteomes" id="UP000318878"/>
    </source>
</evidence>
<evidence type="ECO:0000256" key="11">
    <source>
        <dbReference type="ARBA" id="ARBA00023159"/>
    </source>
</evidence>
<dbReference type="PANTHER" id="PTHR32071:SF95">
    <property type="entry name" value="DNA-BINDING TRANSCRIPTIONAL REGULATOR NTRC"/>
    <property type="match status" value="1"/>
</dbReference>
<dbReference type="SUPFAM" id="SSF52172">
    <property type="entry name" value="CheY-like"/>
    <property type="match status" value="1"/>
</dbReference>
<evidence type="ECO:0000259" key="18">
    <source>
        <dbReference type="PROSITE" id="PS50110"/>
    </source>
</evidence>
<proteinExistence type="predicted"/>
<evidence type="ECO:0000256" key="4">
    <source>
        <dbReference type="ARBA" id="ARBA00022491"/>
    </source>
</evidence>
<organism evidence="19 20">
    <name type="scientific">Blastopirellula retiformator</name>
    <dbReference type="NCBI Taxonomy" id="2527970"/>
    <lineage>
        <taxon>Bacteria</taxon>
        <taxon>Pseudomonadati</taxon>
        <taxon>Planctomycetota</taxon>
        <taxon>Planctomycetia</taxon>
        <taxon>Pirellulales</taxon>
        <taxon>Pirellulaceae</taxon>
        <taxon>Blastopirellula</taxon>
    </lineage>
</organism>
<evidence type="ECO:0000256" key="12">
    <source>
        <dbReference type="ARBA" id="ARBA00023163"/>
    </source>
</evidence>
<dbReference type="AlphaFoldDB" id="A0A5C5VLJ6"/>
<evidence type="ECO:0000256" key="14">
    <source>
        <dbReference type="ARBA" id="ARBA00029881"/>
    </source>
</evidence>
<comment type="caution">
    <text evidence="19">The sequence shown here is derived from an EMBL/GenBank/DDBJ whole genome shotgun (WGS) entry which is preliminary data.</text>
</comment>
<evidence type="ECO:0000256" key="8">
    <source>
        <dbReference type="ARBA" id="ARBA00023012"/>
    </source>
</evidence>